<sequence length="202" mass="21575">MAILVATVLISGTAEACSRAQVRGADAVVQAGTKLNQPLIDAAIRAEVNYHRCKAGLPAVSDAGGLRKVAAVHARWMAKRRSLTHKSSVPGQSTSMARLKASGLRVRAGAENIGLVSRFRLDGRRFRITDAASCRFATSGGQAIPAHTYASLSKHIVSLWMSSQGHRRNILDRRMKRLGSGAGFDPRGSNCGKFYVSQTFAG</sequence>
<dbReference type="PANTHER" id="PTHR31157:SF1">
    <property type="entry name" value="SCP DOMAIN-CONTAINING PROTEIN"/>
    <property type="match status" value="1"/>
</dbReference>
<name>A0A2R8BM87_9RHOB</name>
<feature type="domain" description="SCP" evidence="1">
    <location>
        <begin position="47"/>
        <end position="199"/>
    </location>
</feature>
<dbReference type="PANTHER" id="PTHR31157">
    <property type="entry name" value="SCP DOMAIN-CONTAINING PROTEIN"/>
    <property type="match status" value="1"/>
</dbReference>
<organism evidence="2 3">
    <name type="scientific">Albidovulum aquaemixtae</name>
    <dbReference type="NCBI Taxonomy" id="1542388"/>
    <lineage>
        <taxon>Bacteria</taxon>
        <taxon>Pseudomonadati</taxon>
        <taxon>Pseudomonadota</taxon>
        <taxon>Alphaproteobacteria</taxon>
        <taxon>Rhodobacterales</taxon>
        <taxon>Paracoccaceae</taxon>
        <taxon>Albidovulum</taxon>
    </lineage>
</organism>
<gene>
    <name evidence="2" type="ORF">DEA8626_03587</name>
</gene>
<evidence type="ECO:0000313" key="2">
    <source>
        <dbReference type="EMBL" id="SPH24535.1"/>
    </source>
</evidence>
<dbReference type="EMBL" id="OMOQ01000003">
    <property type="protein sequence ID" value="SPH24535.1"/>
    <property type="molecule type" value="Genomic_DNA"/>
</dbReference>
<evidence type="ECO:0000313" key="3">
    <source>
        <dbReference type="Proteomes" id="UP000244924"/>
    </source>
</evidence>
<reference evidence="2 3" key="1">
    <citation type="submission" date="2018-03" db="EMBL/GenBank/DDBJ databases">
        <authorList>
            <person name="Keele B.F."/>
        </authorList>
    </citation>
    <scope>NUCLEOTIDE SEQUENCE [LARGE SCALE GENOMIC DNA]</scope>
    <source>
        <strain evidence="2 3">CECT 8626</strain>
    </source>
</reference>
<dbReference type="Gene3D" id="3.40.33.10">
    <property type="entry name" value="CAP"/>
    <property type="match status" value="1"/>
</dbReference>
<dbReference type="InterPro" id="IPR014044">
    <property type="entry name" value="CAP_dom"/>
</dbReference>
<dbReference type="InterPro" id="IPR035940">
    <property type="entry name" value="CAP_sf"/>
</dbReference>
<protein>
    <recommendedName>
        <fullName evidence="1">SCP domain-containing protein</fullName>
    </recommendedName>
</protein>
<dbReference type="Proteomes" id="UP000244924">
    <property type="component" value="Unassembled WGS sequence"/>
</dbReference>
<dbReference type="CDD" id="cd05379">
    <property type="entry name" value="CAP_bacterial"/>
    <property type="match status" value="1"/>
</dbReference>
<evidence type="ECO:0000259" key="1">
    <source>
        <dbReference type="Pfam" id="PF00188"/>
    </source>
</evidence>
<dbReference type="SUPFAM" id="SSF55797">
    <property type="entry name" value="PR-1-like"/>
    <property type="match status" value="1"/>
</dbReference>
<dbReference type="Pfam" id="PF00188">
    <property type="entry name" value="CAP"/>
    <property type="match status" value="1"/>
</dbReference>
<accession>A0A2R8BM87</accession>
<proteinExistence type="predicted"/>
<dbReference type="AlphaFoldDB" id="A0A2R8BM87"/>
<keyword evidence="3" id="KW-1185">Reference proteome</keyword>